<feature type="region of interest" description="Disordered" evidence="1">
    <location>
        <begin position="1"/>
        <end position="397"/>
    </location>
</feature>
<feature type="compositionally biased region" description="Basic and acidic residues" evidence="1">
    <location>
        <begin position="45"/>
        <end position="54"/>
    </location>
</feature>
<evidence type="ECO:0000313" key="3">
    <source>
        <dbReference type="Proteomes" id="UP000193467"/>
    </source>
</evidence>
<dbReference type="EMBL" id="MCGR01000053">
    <property type="protein sequence ID" value="ORY72234.1"/>
    <property type="molecule type" value="Genomic_DNA"/>
</dbReference>
<keyword evidence="3" id="KW-1185">Reference proteome</keyword>
<evidence type="ECO:0000313" key="2">
    <source>
        <dbReference type="EMBL" id="ORY72234.1"/>
    </source>
</evidence>
<feature type="compositionally biased region" description="Low complexity" evidence="1">
    <location>
        <begin position="312"/>
        <end position="341"/>
    </location>
</feature>
<dbReference type="InParanoid" id="A0A1Y2ELQ4"/>
<feature type="compositionally biased region" description="Basic residues" evidence="1">
    <location>
        <begin position="55"/>
        <end position="72"/>
    </location>
</feature>
<name>A0A1Y2ELQ4_9BASI</name>
<feature type="compositionally biased region" description="Pro residues" evidence="1">
    <location>
        <begin position="298"/>
        <end position="311"/>
    </location>
</feature>
<protein>
    <submittedName>
        <fullName evidence="2">Uncharacterized protein</fullName>
    </submittedName>
</protein>
<feature type="compositionally biased region" description="Basic residues" evidence="1">
    <location>
        <begin position="1"/>
        <end position="11"/>
    </location>
</feature>
<dbReference type="Proteomes" id="UP000193467">
    <property type="component" value="Unassembled WGS sequence"/>
</dbReference>
<feature type="region of interest" description="Disordered" evidence="1">
    <location>
        <begin position="504"/>
        <end position="602"/>
    </location>
</feature>
<feature type="compositionally biased region" description="Acidic residues" evidence="1">
    <location>
        <begin position="218"/>
        <end position="237"/>
    </location>
</feature>
<feature type="compositionally biased region" description="Basic and acidic residues" evidence="1">
    <location>
        <begin position="238"/>
        <end position="263"/>
    </location>
</feature>
<reference evidence="2 3" key="1">
    <citation type="submission" date="2016-07" db="EMBL/GenBank/DDBJ databases">
        <title>Pervasive Adenine N6-methylation of Active Genes in Fungi.</title>
        <authorList>
            <consortium name="DOE Joint Genome Institute"/>
            <person name="Mondo S.J."/>
            <person name="Dannebaum R.O."/>
            <person name="Kuo R.C."/>
            <person name="Labutti K."/>
            <person name="Haridas S."/>
            <person name="Kuo A."/>
            <person name="Salamov A."/>
            <person name="Ahrendt S.R."/>
            <person name="Lipzen A."/>
            <person name="Sullivan W."/>
            <person name="Andreopoulos W.B."/>
            <person name="Clum A."/>
            <person name="Lindquist E."/>
            <person name="Daum C."/>
            <person name="Ramamoorthy G.K."/>
            <person name="Gryganskyi A."/>
            <person name="Culley D."/>
            <person name="Magnuson J.K."/>
            <person name="James T.Y."/>
            <person name="O'Malley M.A."/>
            <person name="Stajich J.E."/>
            <person name="Spatafora J.W."/>
            <person name="Visel A."/>
            <person name="Grigoriev I.V."/>
        </authorList>
    </citation>
    <scope>NUCLEOTIDE SEQUENCE [LARGE SCALE GENOMIC DNA]</scope>
    <source>
        <strain evidence="2 3">62-1032</strain>
    </source>
</reference>
<gene>
    <name evidence="2" type="ORF">BCR35DRAFT_165097</name>
</gene>
<dbReference type="AlphaFoldDB" id="A0A1Y2ELQ4"/>
<sequence length="636" mass="71020">MPARGTTHHSTTHSITLHPRKRLKRSSTLPAHSQQADSDSDDDEPAGHHASEHKHTTRRKPSSSRERRRPTKSRPQAVTVSVVPRARRNSLPRPASPRSRHRASASPVANKSRPSLPGAQRRPQQRAQDEASEGSFTQHPANKLRRAGSALAALPTNHRPTTTTAMPSKRNRDPETTLVAPRMTRRTSGALLLPVEEPREEGARGRKRKRAVKIVSDTEVEEDEEEEDDDEEGDVEMMEERPGVGRRLRSADTKEGDEDARAGDDEEEEDSDHDGADHAERSDGDEVCFARSWSASTPMPPPPHPLRPPPSTRTNSSRASSTLVPRATTNTLAAPTTTLRTESTPLDLTPVTRRVRSPRPALARPRARSAEASRGSTSQHHHQAAALDPPRKETTMPRRCPFATFAPFATEANRSPTLNAPPPTSPGKVARATSRRLVVNFALVATRSTRRSWLKRLTLASSATARRSCEVRLRTRARSSSLTAWTRTTRMRSGRMRVAIRRPRPSPIALDTAPPLPLPLLRPKLAPVAPPRTRPSQSSTSRAPPRARRRRSTRMTRMSSSTYPLPTRRRRKAMATRRWPTPNPLRALARPKPPVHRHQNVAQGLSKWRHRLPTPTRRVEPSRTTSNRRTARAMWR</sequence>
<accession>A0A1Y2ELQ4</accession>
<comment type="caution">
    <text evidence="2">The sequence shown here is derived from an EMBL/GenBank/DDBJ whole genome shotgun (WGS) entry which is preliminary data.</text>
</comment>
<feature type="compositionally biased region" description="Basic residues" evidence="1">
    <location>
        <begin position="545"/>
        <end position="554"/>
    </location>
</feature>
<feature type="region of interest" description="Disordered" evidence="1">
    <location>
        <begin position="614"/>
        <end position="636"/>
    </location>
</feature>
<evidence type="ECO:0000256" key="1">
    <source>
        <dbReference type="SAM" id="MobiDB-lite"/>
    </source>
</evidence>
<proteinExistence type="predicted"/>
<feature type="compositionally biased region" description="Polar residues" evidence="1">
    <location>
        <begin position="26"/>
        <end position="36"/>
    </location>
</feature>
<feature type="region of interest" description="Disordered" evidence="1">
    <location>
        <begin position="411"/>
        <end position="430"/>
    </location>
</feature>
<feature type="compositionally biased region" description="Low complexity" evidence="1">
    <location>
        <begin position="534"/>
        <end position="544"/>
    </location>
</feature>
<feature type="compositionally biased region" description="Basic and acidic residues" evidence="1">
    <location>
        <begin position="273"/>
        <end position="284"/>
    </location>
</feature>
<feature type="compositionally biased region" description="Low complexity" evidence="1">
    <location>
        <begin position="358"/>
        <end position="378"/>
    </location>
</feature>
<organism evidence="2 3">
    <name type="scientific">Leucosporidium creatinivorum</name>
    <dbReference type="NCBI Taxonomy" id="106004"/>
    <lineage>
        <taxon>Eukaryota</taxon>
        <taxon>Fungi</taxon>
        <taxon>Dikarya</taxon>
        <taxon>Basidiomycota</taxon>
        <taxon>Pucciniomycotina</taxon>
        <taxon>Microbotryomycetes</taxon>
        <taxon>Leucosporidiales</taxon>
        <taxon>Leucosporidium</taxon>
    </lineage>
</organism>